<dbReference type="STRING" id="1618446.UV61_C0023G0001"/>
<feature type="region of interest" description="Disordered" evidence="1">
    <location>
        <begin position="1"/>
        <end position="20"/>
    </location>
</feature>
<dbReference type="AlphaFoldDB" id="A0A0G1CH61"/>
<feature type="transmembrane region" description="Helical" evidence="2">
    <location>
        <begin position="34"/>
        <end position="55"/>
    </location>
</feature>
<comment type="caution">
    <text evidence="3">The sequence shown here is derived from an EMBL/GenBank/DDBJ whole genome shotgun (WGS) entry which is preliminary data.</text>
</comment>
<evidence type="ECO:0000313" key="4">
    <source>
        <dbReference type="Proteomes" id="UP000034050"/>
    </source>
</evidence>
<proteinExistence type="predicted"/>
<accession>A0A0G1CH61</accession>
<gene>
    <name evidence="3" type="ORF">UV61_C0023G0001</name>
</gene>
<dbReference type="EMBL" id="LCFD01000023">
    <property type="protein sequence ID" value="KKS84867.1"/>
    <property type="molecule type" value="Genomic_DNA"/>
</dbReference>
<keyword evidence="2" id="KW-1133">Transmembrane helix</keyword>
<evidence type="ECO:0000256" key="1">
    <source>
        <dbReference type="SAM" id="MobiDB-lite"/>
    </source>
</evidence>
<sequence length="270" mass="30526">MENQGNIGNQNAQQIGENPINQPEQVSEKSKINYWMISTFLLLFIIAVGIVWFIFNQSRTTDLVGQKVTKPSPTVNQNTEQPISRVSNRTLPDFVYPGQVKKDYTFAGIDYVLYQKANMNVPIAQSSGLSGILYAKANEPVWHQFFQIKELADAKNNPFFLDYKDGSFYVLVVDANGAGSGEGNAKLLTLASTSKTWGTVSCFYFSDGFDFSDAKPLQERVDDYLSVYPDRKYVLNSKTNIYELVQFNTYIQAQETIEMKDCTNFQVVQN</sequence>
<dbReference type="Proteomes" id="UP000034050">
    <property type="component" value="Unassembled WGS sequence"/>
</dbReference>
<evidence type="ECO:0000313" key="3">
    <source>
        <dbReference type="EMBL" id="KKS84867.1"/>
    </source>
</evidence>
<keyword evidence="2" id="KW-0812">Transmembrane</keyword>
<organism evidence="3 4">
    <name type="scientific">Candidatus Gottesmanbacteria bacterium GW2011_GWB1_43_11</name>
    <dbReference type="NCBI Taxonomy" id="1618446"/>
    <lineage>
        <taxon>Bacteria</taxon>
        <taxon>Candidatus Gottesmaniibacteriota</taxon>
    </lineage>
</organism>
<name>A0A0G1CH61_9BACT</name>
<feature type="compositionally biased region" description="Low complexity" evidence="1">
    <location>
        <begin position="1"/>
        <end position="18"/>
    </location>
</feature>
<evidence type="ECO:0000256" key="2">
    <source>
        <dbReference type="SAM" id="Phobius"/>
    </source>
</evidence>
<keyword evidence="2" id="KW-0472">Membrane</keyword>
<reference evidence="3 4" key="1">
    <citation type="journal article" date="2015" name="Nature">
        <title>rRNA introns, odd ribosomes, and small enigmatic genomes across a large radiation of phyla.</title>
        <authorList>
            <person name="Brown C.T."/>
            <person name="Hug L.A."/>
            <person name="Thomas B.C."/>
            <person name="Sharon I."/>
            <person name="Castelle C.J."/>
            <person name="Singh A."/>
            <person name="Wilkins M.J."/>
            <person name="Williams K.H."/>
            <person name="Banfield J.F."/>
        </authorList>
    </citation>
    <scope>NUCLEOTIDE SEQUENCE [LARGE SCALE GENOMIC DNA]</scope>
</reference>
<protein>
    <submittedName>
        <fullName evidence="3">Uncharacterized protein</fullName>
    </submittedName>
</protein>